<feature type="chain" id="PRO_5022841156" description="Porin family protein" evidence="1">
    <location>
        <begin position="20"/>
        <end position="193"/>
    </location>
</feature>
<accession>A0A5C5GFA8</accession>
<gene>
    <name evidence="2" type="ORF">FHY64_06140</name>
</gene>
<comment type="caution">
    <text evidence="2">The sequence shown here is derived from an EMBL/GenBank/DDBJ whole genome shotgun (WGS) entry which is preliminary data.</text>
</comment>
<dbReference type="EMBL" id="VFFF01000001">
    <property type="protein sequence ID" value="TNY32854.1"/>
    <property type="molecule type" value="Genomic_DNA"/>
</dbReference>
<dbReference type="Proteomes" id="UP000314011">
    <property type="component" value="Unassembled WGS sequence"/>
</dbReference>
<feature type="signal peptide" evidence="1">
    <location>
        <begin position="1"/>
        <end position="19"/>
    </location>
</feature>
<name>A0A5C5GFA8_9RHOB</name>
<reference evidence="2 3" key="1">
    <citation type="submission" date="2019-06" db="EMBL/GenBank/DDBJ databases">
        <title>Genome of new Rhodobacteraceae sp. SM1903.</title>
        <authorList>
            <person name="Ren X."/>
        </authorList>
    </citation>
    <scope>NUCLEOTIDE SEQUENCE [LARGE SCALE GENOMIC DNA]</scope>
    <source>
        <strain evidence="2 3">SM1903</strain>
    </source>
</reference>
<evidence type="ECO:0000313" key="2">
    <source>
        <dbReference type="EMBL" id="TNY32854.1"/>
    </source>
</evidence>
<keyword evidence="1" id="KW-0732">Signal</keyword>
<dbReference type="AlphaFoldDB" id="A0A5C5GFA8"/>
<dbReference type="RefSeq" id="WP_140193538.1">
    <property type="nucleotide sequence ID" value="NZ_CP065915.1"/>
</dbReference>
<evidence type="ECO:0000256" key="1">
    <source>
        <dbReference type="SAM" id="SignalP"/>
    </source>
</evidence>
<sequence length="193" mass="20444">MRRGLLTGLSLATAFAASAALADGEFLQLDVAEGGTVGVVGSVTRGDLNYGAVYTGYDGGAALGLSVTATLGWPEFATVKFGPTLGYDYSESDDETESNYGAKISIERYMPTGFGALYGLAEYNSIDDAYFLLLQPSFGQSGFGMELTSGGSDNYEERAIALTKRFDGTPFTVRAGYKFDSEESFVGFAINTF</sequence>
<keyword evidence="3" id="KW-1185">Reference proteome</keyword>
<organism evidence="2 3">
    <name type="scientific">Pelagovum pacificum</name>
    <dbReference type="NCBI Taxonomy" id="2588711"/>
    <lineage>
        <taxon>Bacteria</taxon>
        <taxon>Pseudomonadati</taxon>
        <taxon>Pseudomonadota</taxon>
        <taxon>Alphaproteobacteria</taxon>
        <taxon>Rhodobacterales</taxon>
        <taxon>Paracoccaceae</taxon>
        <taxon>Pelagovum</taxon>
    </lineage>
</organism>
<dbReference type="OrthoDB" id="7741116at2"/>
<evidence type="ECO:0008006" key="4">
    <source>
        <dbReference type="Google" id="ProtNLM"/>
    </source>
</evidence>
<proteinExistence type="predicted"/>
<evidence type="ECO:0000313" key="3">
    <source>
        <dbReference type="Proteomes" id="UP000314011"/>
    </source>
</evidence>
<protein>
    <recommendedName>
        <fullName evidence="4">Porin family protein</fullName>
    </recommendedName>
</protein>